<dbReference type="InParanoid" id="D6WY58"/>
<dbReference type="InterPro" id="IPR002557">
    <property type="entry name" value="Chitin-bd_dom"/>
</dbReference>
<dbReference type="Gene3D" id="2.170.140.10">
    <property type="entry name" value="Chitin binding domain"/>
    <property type="match status" value="1"/>
</dbReference>
<gene>
    <name evidence="3" type="primary">AUGUSTUS-3.0.2_05468</name>
    <name evidence="3" type="ORF">TcasGA2_TC005468</name>
</gene>
<sequence>MATVRIFLLLSVITLGKSLEPVKNCTKPGPFCETCSSLVACVQDSDGSWTKNPLAKCDLPSRCVSGVCTTVEEPFCWGTADLEFPCKSVGAFPDPFYCNKFVLCVKEGARLKPYLNECPPGFGFDIKTDLCDSELGDGQCPETLPVPICTQAGQSGALDGKPAMYYICEQYSEVKKVLYPVLDVCPGAQVYEEYQCVDKGGTTTVPTTMTTVPTTTEMKTEQ</sequence>
<dbReference type="PhylomeDB" id="D6WY58"/>
<feature type="domain" description="Chitin-binding type-2" evidence="2">
    <location>
        <begin position="83"/>
        <end position="142"/>
    </location>
</feature>
<dbReference type="Pfam" id="PF01607">
    <property type="entry name" value="CBM_14"/>
    <property type="match status" value="1"/>
</dbReference>
<evidence type="ECO:0000313" key="4">
    <source>
        <dbReference type="Proteomes" id="UP000007266"/>
    </source>
</evidence>
<evidence type="ECO:0000259" key="2">
    <source>
        <dbReference type="PROSITE" id="PS50940"/>
    </source>
</evidence>
<reference evidence="3 4" key="2">
    <citation type="journal article" date="2010" name="Nucleic Acids Res.">
        <title>BeetleBase in 2010: revisions to provide comprehensive genomic information for Tribolium castaneum.</title>
        <authorList>
            <person name="Kim H.S."/>
            <person name="Murphy T."/>
            <person name="Xia J."/>
            <person name="Caragea D."/>
            <person name="Park Y."/>
            <person name="Beeman R.W."/>
            <person name="Lorenzen M.D."/>
            <person name="Butcher S."/>
            <person name="Manak J.R."/>
            <person name="Brown S.J."/>
        </authorList>
    </citation>
    <scope>GENOME REANNOTATION</scope>
    <source>
        <strain evidence="3 4">Georgia GA2</strain>
    </source>
</reference>
<dbReference type="SMART" id="SM00494">
    <property type="entry name" value="ChtBD2"/>
    <property type="match status" value="1"/>
</dbReference>
<organism evidence="3 4">
    <name type="scientific">Tribolium castaneum</name>
    <name type="common">Red flour beetle</name>
    <dbReference type="NCBI Taxonomy" id="7070"/>
    <lineage>
        <taxon>Eukaryota</taxon>
        <taxon>Metazoa</taxon>
        <taxon>Ecdysozoa</taxon>
        <taxon>Arthropoda</taxon>
        <taxon>Hexapoda</taxon>
        <taxon>Insecta</taxon>
        <taxon>Pterygota</taxon>
        <taxon>Neoptera</taxon>
        <taxon>Endopterygota</taxon>
        <taxon>Coleoptera</taxon>
        <taxon>Polyphaga</taxon>
        <taxon>Cucujiformia</taxon>
        <taxon>Tenebrionidae</taxon>
        <taxon>Tenebrionidae incertae sedis</taxon>
        <taxon>Tribolium</taxon>
    </lineage>
</organism>
<dbReference type="OMA" id="ILCTERN"/>
<dbReference type="eggNOG" id="ENOG502SAE3">
    <property type="taxonomic scope" value="Eukaryota"/>
</dbReference>
<dbReference type="GO" id="GO:0005576">
    <property type="term" value="C:extracellular region"/>
    <property type="evidence" value="ECO:0007669"/>
    <property type="project" value="InterPro"/>
</dbReference>
<dbReference type="EMBL" id="KQ971362">
    <property type="protein sequence ID" value="EFA07893.1"/>
    <property type="molecule type" value="Genomic_DNA"/>
</dbReference>
<dbReference type="HOGENOM" id="CLU_1327894_0_0_1"/>
<dbReference type="SUPFAM" id="SSF57625">
    <property type="entry name" value="Invertebrate chitin-binding proteins"/>
    <property type="match status" value="1"/>
</dbReference>
<evidence type="ECO:0000256" key="1">
    <source>
        <dbReference type="SAM" id="SignalP"/>
    </source>
</evidence>
<dbReference type="KEGG" id="tca:660437"/>
<dbReference type="InterPro" id="IPR036508">
    <property type="entry name" value="Chitin-bd_dom_sf"/>
</dbReference>
<accession>D6WY58</accession>
<dbReference type="Proteomes" id="UP000007266">
    <property type="component" value="Linkage group 8"/>
</dbReference>
<keyword evidence="4" id="KW-1185">Reference proteome</keyword>
<feature type="chain" id="PRO_5003090365" description="Chitin-binding type-2 domain-containing protein" evidence="1">
    <location>
        <begin position="19"/>
        <end position="222"/>
    </location>
</feature>
<dbReference type="AlphaFoldDB" id="D6WY58"/>
<evidence type="ECO:0000313" key="3">
    <source>
        <dbReference type="EMBL" id="EFA07893.1"/>
    </source>
</evidence>
<dbReference type="PROSITE" id="PS50940">
    <property type="entry name" value="CHIT_BIND_II"/>
    <property type="match status" value="1"/>
</dbReference>
<dbReference type="GO" id="GO:0008061">
    <property type="term" value="F:chitin binding"/>
    <property type="evidence" value="ECO:0000318"/>
    <property type="project" value="GO_Central"/>
</dbReference>
<keyword evidence="1" id="KW-0732">Signal</keyword>
<proteinExistence type="predicted"/>
<dbReference type="GO" id="GO:0030312">
    <property type="term" value="C:external encapsulating structure"/>
    <property type="evidence" value="ECO:0000318"/>
    <property type="project" value="GO_Central"/>
</dbReference>
<protein>
    <recommendedName>
        <fullName evidence="2">Chitin-binding type-2 domain-containing protein</fullName>
    </recommendedName>
</protein>
<feature type="signal peptide" evidence="1">
    <location>
        <begin position="1"/>
        <end position="18"/>
    </location>
</feature>
<reference evidence="3 4" key="1">
    <citation type="journal article" date="2008" name="Nature">
        <title>The genome of the model beetle and pest Tribolium castaneum.</title>
        <authorList>
            <consortium name="Tribolium Genome Sequencing Consortium"/>
            <person name="Richards S."/>
            <person name="Gibbs R.A."/>
            <person name="Weinstock G.M."/>
            <person name="Brown S.J."/>
            <person name="Denell R."/>
            <person name="Beeman R.W."/>
            <person name="Gibbs R."/>
            <person name="Beeman R.W."/>
            <person name="Brown S.J."/>
            <person name="Bucher G."/>
            <person name="Friedrich M."/>
            <person name="Grimmelikhuijzen C.J."/>
            <person name="Klingler M."/>
            <person name="Lorenzen M."/>
            <person name="Richards S."/>
            <person name="Roth S."/>
            <person name="Schroder R."/>
            <person name="Tautz D."/>
            <person name="Zdobnov E.M."/>
            <person name="Muzny D."/>
            <person name="Gibbs R.A."/>
            <person name="Weinstock G.M."/>
            <person name="Attaway T."/>
            <person name="Bell S."/>
            <person name="Buhay C.J."/>
            <person name="Chandrabose M.N."/>
            <person name="Chavez D."/>
            <person name="Clerk-Blankenburg K.P."/>
            <person name="Cree A."/>
            <person name="Dao M."/>
            <person name="Davis C."/>
            <person name="Chacko J."/>
            <person name="Dinh H."/>
            <person name="Dugan-Rocha S."/>
            <person name="Fowler G."/>
            <person name="Garner T.T."/>
            <person name="Garnes J."/>
            <person name="Gnirke A."/>
            <person name="Hawes A."/>
            <person name="Hernandez J."/>
            <person name="Hines S."/>
            <person name="Holder M."/>
            <person name="Hume J."/>
            <person name="Jhangiani S.N."/>
            <person name="Joshi V."/>
            <person name="Khan Z.M."/>
            <person name="Jackson L."/>
            <person name="Kovar C."/>
            <person name="Kowis A."/>
            <person name="Lee S."/>
            <person name="Lewis L.R."/>
            <person name="Margolis J."/>
            <person name="Morgan M."/>
            <person name="Nazareth L.V."/>
            <person name="Nguyen N."/>
            <person name="Okwuonu G."/>
            <person name="Parker D."/>
            <person name="Richards S."/>
            <person name="Ruiz S.J."/>
            <person name="Santibanez J."/>
            <person name="Savard J."/>
            <person name="Scherer S.E."/>
            <person name="Schneider B."/>
            <person name="Sodergren E."/>
            <person name="Tautz D."/>
            <person name="Vattahil S."/>
            <person name="Villasana D."/>
            <person name="White C.S."/>
            <person name="Wright R."/>
            <person name="Park Y."/>
            <person name="Beeman R.W."/>
            <person name="Lord J."/>
            <person name="Oppert B."/>
            <person name="Lorenzen M."/>
            <person name="Brown S."/>
            <person name="Wang L."/>
            <person name="Savard J."/>
            <person name="Tautz D."/>
            <person name="Richards S."/>
            <person name="Weinstock G."/>
            <person name="Gibbs R.A."/>
            <person name="Liu Y."/>
            <person name="Worley K."/>
            <person name="Weinstock G."/>
            <person name="Elsik C.G."/>
            <person name="Reese J.T."/>
            <person name="Elhaik E."/>
            <person name="Landan G."/>
            <person name="Graur D."/>
            <person name="Arensburger P."/>
            <person name="Atkinson P."/>
            <person name="Beeman R.W."/>
            <person name="Beidler J."/>
            <person name="Brown S.J."/>
            <person name="Demuth J.P."/>
            <person name="Drury D.W."/>
            <person name="Du Y.Z."/>
            <person name="Fujiwara H."/>
            <person name="Lorenzen M."/>
            <person name="Maselli V."/>
            <person name="Osanai M."/>
            <person name="Park Y."/>
            <person name="Robertson H.M."/>
            <person name="Tu Z."/>
            <person name="Wang J.J."/>
            <person name="Wang S."/>
            <person name="Richards S."/>
            <person name="Song H."/>
            <person name="Zhang L."/>
            <person name="Sodergren E."/>
            <person name="Werner D."/>
            <person name="Stanke M."/>
            <person name="Morgenstern B."/>
            <person name="Solovyev V."/>
            <person name="Kosarev P."/>
            <person name="Brown G."/>
            <person name="Chen H.C."/>
            <person name="Ermolaeva O."/>
            <person name="Hlavina W."/>
            <person name="Kapustin Y."/>
            <person name="Kiryutin B."/>
            <person name="Kitts P."/>
            <person name="Maglott D."/>
            <person name="Pruitt K."/>
            <person name="Sapojnikov V."/>
            <person name="Souvorov A."/>
            <person name="Mackey A.J."/>
            <person name="Waterhouse R.M."/>
            <person name="Wyder S."/>
            <person name="Zdobnov E.M."/>
            <person name="Zdobnov E.M."/>
            <person name="Wyder S."/>
            <person name="Kriventseva E.V."/>
            <person name="Kadowaki T."/>
            <person name="Bork P."/>
            <person name="Aranda M."/>
            <person name="Bao R."/>
            <person name="Beermann A."/>
            <person name="Berns N."/>
            <person name="Bolognesi R."/>
            <person name="Bonneton F."/>
            <person name="Bopp D."/>
            <person name="Brown S.J."/>
            <person name="Bucher G."/>
            <person name="Butts T."/>
            <person name="Chaumot A."/>
            <person name="Denell R.E."/>
            <person name="Ferrier D.E."/>
            <person name="Friedrich M."/>
            <person name="Gordon C.M."/>
            <person name="Jindra M."/>
            <person name="Klingler M."/>
            <person name="Lan Q."/>
            <person name="Lattorff H.M."/>
            <person name="Laudet V."/>
            <person name="von Levetsow C."/>
            <person name="Liu Z."/>
            <person name="Lutz R."/>
            <person name="Lynch J.A."/>
            <person name="da Fonseca R.N."/>
            <person name="Posnien N."/>
            <person name="Reuter R."/>
            <person name="Roth S."/>
            <person name="Savard J."/>
            <person name="Schinko J.B."/>
            <person name="Schmitt C."/>
            <person name="Schoppmeier M."/>
            <person name="Schroder R."/>
            <person name="Shippy T.D."/>
            <person name="Simonnet F."/>
            <person name="Marques-Souza H."/>
            <person name="Tautz D."/>
            <person name="Tomoyasu Y."/>
            <person name="Trauner J."/>
            <person name="Van der Zee M."/>
            <person name="Vervoort M."/>
            <person name="Wittkopp N."/>
            <person name="Wimmer E.A."/>
            <person name="Yang X."/>
            <person name="Jones A.K."/>
            <person name="Sattelle D.B."/>
            <person name="Ebert P.R."/>
            <person name="Nelson D."/>
            <person name="Scott J.G."/>
            <person name="Beeman R.W."/>
            <person name="Muthukrishnan S."/>
            <person name="Kramer K.J."/>
            <person name="Arakane Y."/>
            <person name="Beeman R.W."/>
            <person name="Zhu Q."/>
            <person name="Hogenkamp D."/>
            <person name="Dixit R."/>
            <person name="Oppert B."/>
            <person name="Jiang H."/>
            <person name="Zou Z."/>
            <person name="Marshall J."/>
            <person name="Elpidina E."/>
            <person name="Vinokurov K."/>
            <person name="Oppert C."/>
            <person name="Zou Z."/>
            <person name="Evans J."/>
            <person name="Lu Z."/>
            <person name="Zhao P."/>
            <person name="Sumathipala N."/>
            <person name="Altincicek B."/>
            <person name="Vilcinskas A."/>
            <person name="Williams M."/>
            <person name="Hultmark D."/>
            <person name="Hetru C."/>
            <person name="Jiang H."/>
            <person name="Grimmelikhuijzen C.J."/>
            <person name="Hauser F."/>
            <person name="Cazzamali G."/>
            <person name="Williamson M."/>
            <person name="Park Y."/>
            <person name="Li B."/>
            <person name="Tanaka Y."/>
            <person name="Predel R."/>
            <person name="Neupert S."/>
            <person name="Schachtner J."/>
            <person name="Verleyen P."/>
            <person name="Raible F."/>
            <person name="Bork P."/>
            <person name="Friedrich M."/>
            <person name="Walden K.K."/>
            <person name="Robertson H.M."/>
            <person name="Angeli S."/>
            <person name="Foret S."/>
            <person name="Bucher G."/>
            <person name="Schuetz S."/>
            <person name="Maleszka R."/>
            <person name="Wimmer E.A."/>
            <person name="Beeman R.W."/>
            <person name="Lorenzen M."/>
            <person name="Tomoyasu Y."/>
            <person name="Miller S.C."/>
            <person name="Grossmann D."/>
            <person name="Bucher G."/>
        </authorList>
    </citation>
    <scope>NUCLEOTIDE SEQUENCE [LARGE SCALE GENOMIC DNA]</scope>
    <source>
        <strain evidence="3 4">Georgia GA2</strain>
    </source>
</reference>
<name>D6WY58_TRICA</name>
<dbReference type="OrthoDB" id="6597859at2759"/>